<comment type="caution">
    <text evidence="1">The sequence shown here is derived from an EMBL/GenBank/DDBJ whole genome shotgun (WGS) entry which is preliminary data.</text>
</comment>
<dbReference type="EMBL" id="CM039173">
    <property type="protein sequence ID" value="KAH9770859.1"/>
    <property type="molecule type" value="Genomic_DNA"/>
</dbReference>
<keyword evidence="1" id="KW-0808">Transferase</keyword>
<evidence type="ECO:0000313" key="1">
    <source>
        <dbReference type="EMBL" id="KAH9770859.1"/>
    </source>
</evidence>
<dbReference type="Proteomes" id="UP000829398">
    <property type="component" value="Chromosome 4"/>
</dbReference>
<keyword evidence="2" id="KW-1185">Reference proteome</keyword>
<reference evidence="2" key="1">
    <citation type="journal article" date="2023" name="Hortic. Res.">
        <title>A chromosome-level phased genome enabling allele-level studies in sweet orange: a case study on citrus Huanglongbing tolerance.</title>
        <authorList>
            <person name="Wu B."/>
            <person name="Yu Q."/>
            <person name="Deng Z."/>
            <person name="Duan Y."/>
            <person name="Luo F."/>
            <person name="Gmitter F. Jr."/>
        </authorList>
    </citation>
    <scope>NUCLEOTIDE SEQUENCE [LARGE SCALE GENOMIC DNA]</scope>
    <source>
        <strain evidence="2">cv. Valencia</strain>
    </source>
</reference>
<sequence length="536" mass="60362">MWVGLSYNCDAAVNAQQCMGSYGVVIRNHEDLVVLPGADIDVYSDDVNVAEAEALHFGLGLNREAEVFRPAPMESKSSARFTLGKQSSLAPDQPLPADGDADGSEAIDPRVRLMYMANEGDLDGIKELLDSGTDVNFRDIDKRTALHVAACQGRTDVVRLLLSRGADVDPEDRWGSTVIFIDPFLPLADAVYYKHHDVIKLLEEHGAKPPTAPMHVQNAREVPEYEIDPKELDFSNSVEITKGTFRIASWRGTQVAVKTLGEEVFTDEDKVKAFIDELALLQKIRHPNVVQFLGAVTQSTPMMIVTEYLPKGDLRAYLKQKGALKPTLAVKFALDIARGMNYLHENRPEAIIHRDLEPSNILRDDSGHLKVADFGLSKLLKFANTVKEDRPVTCEETSWRYAAPEVYKNEEYDTKVDVFSFALILQEMIEGCPPFPTKQEKEVPKAYIANERPPFRAPTKHYAYGLRELIEDCWSEEPFRRPTFRQILMKLDHISDQLSIKRHWKVGPLRCFQSLAALWKKGHADPSSRSSRSTNR</sequence>
<organism evidence="1 2">
    <name type="scientific">Citrus sinensis</name>
    <name type="common">Sweet orange</name>
    <name type="synonym">Citrus aurantium var. sinensis</name>
    <dbReference type="NCBI Taxonomy" id="2711"/>
    <lineage>
        <taxon>Eukaryota</taxon>
        <taxon>Viridiplantae</taxon>
        <taxon>Streptophyta</taxon>
        <taxon>Embryophyta</taxon>
        <taxon>Tracheophyta</taxon>
        <taxon>Spermatophyta</taxon>
        <taxon>Magnoliopsida</taxon>
        <taxon>eudicotyledons</taxon>
        <taxon>Gunneridae</taxon>
        <taxon>Pentapetalae</taxon>
        <taxon>rosids</taxon>
        <taxon>malvids</taxon>
        <taxon>Sapindales</taxon>
        <taxon>Rutaceae</taxon>
        <taxon>Aurantioideae</taxon>
        <taxon>Citrus</taxon>
    </lineage>
</organism>
<evidence type="ECO:0000313" key="2">
    <source>
        <dbReference type="Proteomes" id="UP000829398"/>
    </source>
</evidence>
<gene>
    <name evidence="1" type="ORF">KPL71_012504</name>
</gene>
<proteinExistence type="predicted"/>
<protein>
    <submittedName>
        <fullName evidence="1">Integrin-linked protein kinase family</fullName>
    </submittedName>
</protein>
<keyword evidence="1" id="KW-0401">Integrin</keyword>
<name>A0ACB8LBU8_CITSI</name>
<accession>A0ACB8LBU8</accession>
<keyword evidence="1" id="KW-0418">Kinase</keyword>